<evidence type="ECO:0000313" key="2">
    <source>
        <dbReference type="EMBL" id="CAA3001457.1"/>
    </source>
</evidence>
<name>A0A8S0TD67_OLEEU</name>
<keyword evidence="1" id="KW-0472">Membrane</keyword>
<sequence>LNDDIRPGEIHRCSHDDDVVAILAFLPSESHSSRLPSAVLVFFFTTLPLFVALVVLLIVAIRLW</sequence>
<comment type="caution">
    <text evidence="2">The sequence shown here is derived from an EMBL/GenBank/DDBJ whole genome shotgun (WGS) entry which is preliminary data.</text>
</comment>
<keyword evidence="1" id="KW-1133">Transmembrane helix</keyword>
<evidence type="ECO:0000313" key="3">
    <source>
        <dbReference type="Proteomes" id="UP000594638"/>
    </source>
</evidence>
<evidence type="ECO:0000256" key="1">
    <source>
        <dbReference type="SAM" id="Phobius"/>
    </source>
</evidence>
<dbReference type="EMBL" id="CACTIH010005758">
    <property type="protein sequence ID" value="CAA3001457.1"/>
    <property type="molecule type" value="Genomic_DNA"/>
</dbReference>
<dbReference type="Gramene" id="OE9A104354T1">
    <property type="protein sequence ID" value="OE9A104354C1"/>
    <property type="gene ID" value="OE9A104354"/>
</dbReference>
<reference evidence="2 3" key="1">
    <citation type="submission" date="2019-12" db="EMBL/GenBank/DDBJ databases">
        <authorList>
            <person name="Alioto T."/>
            <person name="Alioto T."/>
            <person name="Gomez Garrido J."/>
        </authorList>
    </citation>
    <scope>NUCLEOTIDE SEQUENCE [LARGE SCALE GENOMIC DNA]</scope>
</reference>
<keyword evidence="3" id="KW-1185">Reference proteome</keyword>
<feature type="transmembrane region" description="Helical" evidence="1">
    <location>
        <begin position="38"/>
        <end position="61"/>
    </location>
</feature>
<proteinExistence type="predicted"/>
<protein>
    <submittedName>
        <fullName evidence="2">Uncharacterized protein</fullName>
    </submittedName>
</protein>
<keyword evidence="1" id="KW-0812">Transmembrane</keyword>
<feature type="non-terminal residue" evidence="2">
    <location>
        <position position="1"/>
    </location>
</feature>
<dbReference type="Proteomes" id="UP000594638">
    <property type="component" value="Unassembled WGS sequence"/>
</dbReference>
<dbReference type="AlphaFoldDB" id="A0A8S0TD67"/>
<gene>
    <name evidence="2" type="ORF">OLEA9_A104354</name>
</gene>
<organism evidence="2 3">
    <name type="scientific">Olea europaea subsp. europaea</name>
    <dbReference type="NCBI Taxonomy" id="158383"/>
    <lineage>
        <taxon>Eukaryota</taxon>
        <taxon>Viridiplantae</taxon>
        <taxon>Streptophyta</taxon>
        <taxon>Embryophyta</taxon>
        <taxon>Tracheophyta</taxon>
        <taxon>Spermatophyta</taxon>
        <taxon>Magnoliopsida</taxon>
        <taxon>eudicotyledons</taxon>
        <taxon>Gunneridae</taxon>
        <taxon>Pentapetalae</taxon>
        <taxon>asterids</taxon>
        <taxon>lamiids</taxon>
        <taxon>Lamiales</taxon>
        <taxon>Oleaceae</taxon>
        <taxon>Oleeae</taxon>
        <taxon>Olea</taxon>
    </lineage>
</organism>
<accession>A0A8S0TD67</accession>